<gene>
    <name evidence="1" type="ORF">IC620_08645</name>
</gene>
<dbReference type="EMBL" id="JACXAH010000010">
    <property type="protein sequence ID" value="MBD1372425.1"/>
    <property type="molecule type" value="Genomic_DNA"/>
</dbReference>
<name>A0A926NBQ8_9BACL</name>
<sequence length="264" mass="31673">MRVPHHIQQVLDQQKQPNERWKLGPYMIEIDEKRYYVCDFYPTRNGLIIDEHGAIPYFDEVKKVVDYGMRFEGYKQEVFRPYKRNSGKLTIFHNTIVRNVLRKFIASLDVSSFKKEIYEYYQGAQLVIDTELEKKRVITEGCDIIKKAMSVELITDHMIDHLNELRKTYFNQYIISNRKIFNAKRERTIVIKSLLSKIPFYRLDLWGQYLILLYYYIVGQNYIDDDDMRATKTLERRVIMGQLSEGGKQIRDVEYNKIRNPKNI</sequence>
<dbReference type="AlphaFoldDB" id="A0A926NBQ8"/>
<reference evidence="1" key="1">
    <citation type="submission" date="2020-09" db="EMBL/GenBank/DDBJ databases">
        <title>A novel bacterium of genus Hazenella, isolated from South China Sea.</title>
        <authorList>
            <person name="Huang H."/>
            <person name="Mo K."/>
            <person name="Hu Y."/>
        </authorList>
    </citation>
    <scope>NUCLEOTIDE SEQUENCE</scope>
    <source>
        <strain evidence="1">IB182357</strain>
    </source>
</reference>
<evidence type="ECO:0000313" key="2">
    <source>
        <dbReference type="Proteomes" id="UP000661691"/>
    </source>
</evidence>
<dbReference type="RefSeq" id="WP_191141962.1">
    <property type="nucleotide sequence ID" value="NZ_JACXAH010000010.1"/>
</dbReference>
<comment type="caution">
    <text evidence="1">The sequence shown here is derived from an EMBL/GenBank/DDBJ whole genome shotgun (WGS) entry which is preliminary data.</text>
</comment>
<evidence type="ECO:0000313" key="1">
    <source>
        <dbReference type="EMBL" id="MBD1372425.1"/>
    </source>
</evidence>
<proteinExistence type="predicted"/>
<keyword evidence="2" id="KW-1185">Reference proteome</keyword>
<protein>
    <submittedName>
        <fullName evidence="1">Uncharacterized protein</fullName>
    </submittedName>
</protein>
<dbReference type="Proteomes" id="UP000661691">
    <property type="component" value="Unassembled WGS sequence"/>
</dbReference>
<accession>A0A926NBQ8</accession>
<organism evidence="1 2">
    <name type="scientific">Polycladospora coralii</name>
    <dbReference type="NCBI Taxonomy" id="2771432"/>
    <lineage>
        <taxon>Bacteria</taxon>
        <taxon>Bacillati</taxon>
        <taxon>Bacillota</taxon>
        <taxon>Bacilli</taxon>
        <taxon>Bacillales</taxon>
        <taxon>Thermoactinomycetaceae</taxon>
        <taxon>Polycladospora</taxon>
    </lineage>
</organism>